<name>A0ABX4RAQ7_9PROT</name>
<dbReference type="EMBL" id="PGTS01000002">
    <property type="protein sequence ID" value="PKR51121.1"/>
    <property type="molecule type" value="Genomic_DNA"/>
</dbReference>
<sequence length="71" mass="8028">MLEKRATRAIKTSWPQCFIDAQQINIISADLTSRNFMRGYSLPCPHGNVRTDDAATIQAHIKTRESGDEHN</sequence>
<evidence type="ECO:0000313" key="1">
    <source>
        <dbReference type="EMBL" id="PKR51121.1"/>
    </source>
</evidence>
<dbReference type="Proteomes" id="UP000233365">
    <property type="component" value="Unassembled WGS sequence"/>
</dbReference>
<comment type="caution">
    <text evidence="1">The sequence shown here is derived from an EMBL/GenBank/DDBJ whole genome shotgun (WGS) entry which is preliminary data.</text>
</comment>
<accession>A0ABX4RAQ7</accession>
<organism evidence="1 2">
    <name type="scientific">Thalassospira povalilytica</name>
    <dbReference type="NCBI Taxonomy" id="732237"/>
    <lineage>
        <taxon>Bacteria</taxon>
        <taxon>Pseudomonadati</taxon>
        <taxon>Pseudomonadota</taxon>
        <taxon>Alphaproteobacteria</taxon>
        <taxon>Rhodospirillales</taxon>
        <taxon>Thalassospiraceae</taxon>
        <taxon>Thalassospira</taxon>
    </lineage>
</organism>
<proteinExistence type="predicted"/>
<reference evidence="1 2" key="1">
    <citation type="submission" date="2017-11" db="EMBL/GenBank/DDBJ databases">
        <title>Biodiversity and function of Thalassospira species in the particle-attached aromatic-hydrocarbon-degrading consortia from the surface seawater of the China South Sea.</title>
        <authorList>
            <person name="Dong C."/>
            <person name="Liu R."/>
            <person name="Shao Z."/>
        </authorList>
    </citation>
    <scope>NUCLEOTIDE SEQUENCE [LARGE SCALE GENOMIC DNA]</scope>
    <source>
        <strain evidence="1 2">139Z-12</strain>
    </source>
</reference>
<protein>
    <submittedName>
        <fullName evidence="1">Uncharacterized protein</fullName>
    </submittedName>
</protein>
<gene>
    <name evidence="1" type="ORF">CU041_06225</name>
</gene>
<keyword evidence="2" id="KW-1185">Reference proteome</keyword>
<evidence type="ECO:0000313" key="2">
    <source>
        <dbReference type="Proteomes" id="UP000233365"/>
    </source>
</evidence>